<name>A0A0B7MFU7_9FIRM</name>
<dbReference type="GO" id="GO:0007059">
    <property type="term" value="P:chromosome segregation"/>
    <property type="evidence" value="ECO:0007669"/>
    <property type="project" value="UniProtKB-UniRule"/>
</dbReference>
<evidence type="ECO:0000256" key="11">
    <source>
        <dbReference type="HAMAP-Rule" id="MF_01807"/>
    </source>
</evidence>
<dbReference type="SUPFAM" id="SSF56349">
    <property type="entry name" value="DNA breaking-rejoining enzymes"/>
    <property type="match status" value="1"/>
</dbReference>
<dbReference type="Pfam" id="PF02899">
    <property type="entry name" value="Phage_int_SAM_1"/>
    <property type="match status" value="1"/>
</dbReference>
<dbReference type="PANTHER" id="PTHR30349:SF81">
    <property type="entry name" value="TYROSINE RECOMBINASE XERC"/>
    <property type="match status" value="1"/>
</dbReference>
<dbReference type="AlphaFoldDB" id="A0A0B7MFU7"/>
<dbReference type="HAMAP" id="MF_01807">
    <property type="entry name" value="Recomb_XerD"/>
    <property type="match status" value="1"/>
</dbReference>
<sequence length="337" mass="38938">MNKIVPSMIKNTPFWKQGGVFFLYVEFSLERKIFTGECLLCNEYDEQLNEFLTFLRVERGLAKNTVKSYRYDLEQYVSYLKDKGLIFPEANQGVIFSFLDYQRRQNCSARTRSRKLAAIRSLYRFLLQEGQVAADPTENLTTPKLEKNLPRVLSEQDIDLLLSQPNPGTVIGLRDKAMLELLYASGMRVSEMLGLDTEHLNLDLGFVRCLGKGSRERLIPIGEVACRCLREYLSRSRLKLRKKNFERAVFLNNHGRRLTRQGFWKILKGYAGKADIKKEITPHVLRHSFATHLLENGADLRAVQEMLGHADISTTQIYTHLSQGKLREVYEKSHPRS</sequence>
<dbReference type="InterPro" id="IPR050090">
    <property type="entry name" value="Tyrosine_recombinase_XerCD"/>
</dbReference>
<dbReference type="NCBIfam" id="TIGR02225">
    <property type="entry name" value="recomb_XerD"/>
    <property type="match status" value="1"/>
</dbReference>
<evidence type="ECO:0000256" key="6">
    <source>
        <dbReference type="ARBA" id="ARBA00022829"/>
    </source>
</evidence>
<evidence type="ECO:0000259" key="13">
    <source>
        <dbReference type="PROSITE" id="PS51900"/>
    </source>
</evidence>
<feature type="active site" evidence="11">
    <location>
        <position position="283"/>
    </location>
</feature>
<dbReference type="InterPro" id="IPR013762">
    <property type="entry name" value="Integrase-like_cat_sf"/>
</dbReference>
<dbReference type="NCBIfam" id="NF040815">
    <property type="entry name" value="recomb_XerA_Arch"/>
    <property type="match status" value="1"/>
</dbReference>
<feature type="active site" evidence="11">
    <location>
        <position position="309"/>
    </location>
</feature>
<reference evidence="15" key="1">
    <citation type="submission" date="2015-01" db="EMBL/GenBank/DDBJ databases">
        <authorList>
            <person name="Manzoor Shahid"/>
            <person name="Zubair Saima"/>
        </authorList>
    </citation>
    <scope>NUCLEOTIDE SEQUENCE [LARGE SCALE GENOMIC DNA]</scope>
    <source>
        <strain evidence="15">Sp3</strain>
    </source>
</reference>
<feature type="domain" description="Core-binding (CB)" evidence="13">
    <location>
        <begin position="42"/>
        <end position="127"/>
    </location>
</feature>
<accession>A0A0B7MFU7</accession>
<feature type="active site" evidence="11">
    <location>
        <position position="286"/>
    </location>
</feature>
<gene>
    <name evidence="14" type="primary">ripX</name>
    <name evidence="11" type="synonym">xerD</name>
    <name evidence="14" type="ORF">SSCH_50026</name>
</gene>
<dbReference type="InterPro" id="IPR004107">
    <property type="entry name" value="Integrase_SAM-like_N"/>
</dbReference>
<feature type="active site" evidence="11">
    <location>
        <position position="212"/>
    </location>
</feature>
<dbReference type="PANTHER" id="PTHR30349">
    <property type="entry name" value="PHAGE INTEGRASE-RELATED"/>
    <property type="match status" value="1"/>
</dbReference>
<keyword evidence="6 11" id="KW-0159">Chromosome partition</keyword>
<dbReference type="Gene3D" id="1.10.443.10">
    <property type="entry name" value="Intergrase catalytic core"/>
    <property type="match status" value="1"/>
</dbReference>
<dbReference type="EMBL" id="CDRZ01000247">
    <property type="protein sequence ID" value="CEO89489.1"/>
    <property type="molecule type" value="Genomic_DNA"/>
</dbReference>
<dbReference type="InterPro" id="IPR011010">
    <property type="entry name" value="DNA_brk_join_enz"/>
</dbReference>
<comment type="subcellular location">
    <subcellularLocation>
        <location evidence="1 11">Cytoplasm</location>
    </subcellularLocation>
</comment>
<feature type="domain" description="Tyr recombinase" evidence="12">
    <location>
        <begin position="148"/>
        <end position="331"/>
    </location>
</feature>
<comment type="similarity">
    <text evidence="2 11">Belongs to the 'phage' integrase family. XerD subfamily.</text>
</comment>
<protein>
    <recommendedName>
        <fullName evidence="3 11">Tyrosine recombinase XerD</fullName>
    </recommendedName>
</protein>
<dbReference type="InterPro" id="IPR010998">
    <property type="entry name" value="Integrase_recombinase_N"/>
</dbReference>
<comment type="subunit">
    <text evidence="11">Forms a cyclic heterotetrameric complex composed of two molecules of XerC and two molecules of XerD.</text>
</comment>
<dbReference type="GO" id="GO:0006313">
    <property type="term" value="P:DNA transposition"/>
    <property type="evidence" value="ECO:0007669"/>
    <property type="project" value="UniProtKB-UniRule"/>
</dbReference>
<dbReference type="PROSITE" id="PS51898">
    <property type="entry name" value="TYR_RECOMBINASE"/>
    <property type="match status" value="1"/>
</dbReference>
<evidence type="ECO:0000256" key="5">
    <source>
        <dbReference type="ARBA" id="ARBA00022618"/>
    </source>
</evidence>
<evidence type="ECO:0000256" key="2">
    <source>
        <dbReference type="ARBA" id="ARBA00010450"/>
    </source>
</evidence>
<dbReference type="InterPro" id="IPR002104">
    <property type="entry name" value="Integrase_catalytic"/>
</dbReference>
<evidence type="ECO:0000256" key="9">
    <source>
        <dbReference type="ARBA" id="ARBA00023172"/>
    </source>
</evidence>
<comment type="function">
    <text evidence="11">Site-specific tyrosine recombinase, which acts by catalyzing the cutting and rejoining of the recombining DNA molecules. The XerC-XerD complex is essential to convert dimers of the bacterial chromosome into monomers to permit their segregation at cell division. It also contributes to the segregational stability of plasmids.</text>
</comment>
<dbReference type="InterPro" id="IPR011932">
    <property type="entry name" value="Recomb_XerD"/>
</dbReference>
<dbReference type="NCBIfam" id="NF001399">
    <property type="entry name" value="PRK00283.1"/>
    <property type="match status" value="1"/>
</dbReference>
<evidence type="ECO:0000259" key="12">
    <source>
        <dbReference type="PROSITE" id="PS51898"/>
    </source>
</evidence>
<feature type="active site" description="O-(3'-phospho-DNA)-tyrosine intermediate" evidence="11">
    <location>
        <position position="318"/>
    </location>
</feature>
<dbReference type="InterPro" id="IPR044068">
    <property type="entry name" value="CB"/>
</dbReference>
<keyword evidence="15" id="KW-1185">Reference proteome</keyword>
<dbReference type="InterPro" id="IPR023009">
    <property type="entry name" value="Tyrosine_recombinase_XerC/XerD"/>
</dbReference>
<keyword evidence="10 11" id="KW-0131">Cell cycle</keyword>
<dbReference type="Gene3D" id="1.10.150.130">
    <property type="match status" value="1"/>
</dbReference>
<dbReference type="CDD" id="cd00798">
    <property type="entry name" value="INT_XerDC_C"/>
    <property type="match status" value="1"/>
</dbReference>
<evidence type="ECO:0000256" key="10">
    <source>
        <dbReference type="ARBA" id="ARBA00023306"/>
    </source>
</evidence>
<dbReference type="GO" id="GO:0051301">
    <property type="term" value="P:cell division"/>
    <property type="evidence" value="ECO:0007669"/>
    <property type="project" value="UniProtKB-KW"/>
</dbReference>
<evidence type="ECO:0000256" key="7">
    <source>
        <dbReference type="ARBA" id="ARBA00022908"/>
    </source>
</evidence>
<proteinExistence type="inferred from homology"/>
<keyword evidence="5 11" id="KW-0132">Cell division</keyword>
<dbReference type="GO" id="GO:0003677">
    <property type="term" value="F:DNA binding"/>
    <property type="evidence" value="ECO:0007669"/>
    <property type="project" value="UniProtKB-UniRule"/>
</dbReference>
<keyword evidence="9 11" id="KW-0233">DNA recombination</keyword>
<keyword evidence="8 11" id="KW-0238">DNA-binding</keyword>
<evidence type="ECO:0000256" key="3">
    <source>
        <dbReference type="ARBA" id="ARBA00015810"/>
    </source>
</evidence>
<dbReference type="Pfam" id="PF00589">
    <property type="entry name" value="Phage_integrase"/>
    <property type="match status" value="1"/>
</dbReference>
<organism evidence="14 15">
    <name type="scientific">Syntrophaceticus schinkii</name>
    <dbReference type="NCBI Taxonomy" id="499207"/>
    <lineage>
        <taxon>Bacteria</taxon>
        <taxon>Bacillati</taxon>
        <taxon>Bacillota</taxon>
        <taxon>Clostridia</taxon>
        <taxon>Thermoanaerobacterales</taxon>
        <taxon>Thermoanaerobacterales Family III. Incertae Sedis</taxon>
        <taxon>Syntrophaceticus</taxon>
    </lineage>
</organism>
<evidence type="ECO:0000313" key="14">
    <source>
        <dbReference type="EMBL" id="CEO89489.1"/>
    </source>
</evidence>
<dbReference type="PROSITE" id="PS51900">
    <property type="entry name" value="CB"/>
    <property type="match status" value="1"/>
</dbReference>
<dbReference type="Proteomes" id="UP000046155">
    <property type="component" value="Unassembled WGS sequence"/>
</dbReference>
<evidence type="ECO:0000256" key="8">
    <source>
        <dbReference type="ARBA" id="ARBA00023125"/>
    </source>
</evidence>
<dbReference type="RefSeq" id="WP_232294361.1">
    <property type="nucleotide sequence ID" value="NZ_CDRZ01000247.1"/>
</dbReference>
<keyword evidence="4 11" id="KW-0963">Cytoplasm</keyword>
<feature type="active site" evidence="11">
    <location>
        <position position="188"/>
    </location>
</feature>
<dbReference type="GO" id="GO:0005737">
    <property type="term" value="C:cytoplasm"/>
    <property type="evidence" value="ECO:0007669"/>
    <property type="project" value="UniProtKB-SubCell"/>
</dbReference>
<keyword evidence="7 11" id="KW-0229">DNA integration</keyword>
<evidence type="ECO:0000256" key="4">
    <source>
        <dbReference type="ARBA" id="ARBA00022490"/>
    </source>
</evidence>
<dbReference type="HAMAP" id="MF_01808">
    <property type="entry name" value="Recomb_XerC_XerD"/>
    <property type="match status" value="1"/>
</dbReference>
<dbReference type="GO" id="GO:0009037">
    <property type="term" value="F:tyrosine-based site-specific recombinase activity"/>
    <property type="evidence" value="ECO:0007669"/>
    <property type="project" value="UniProtKB-UniRule"/>
</dbReference>
<evidence type="ECO:0000313" key="15">
    <source>
        <dbReference type="Proteomes" id="UP000046155"/>
    </source>
</evidence>
<evidence type="ECO:0000256" key="1">
    <source>
        <dbReference type="ARBA" id="ARBA00004496"/>
    </source>
</evidence>